<name>A0AAE3VHW2_9BACT</name>
<evidence type="ECO:0000256" key="2">
    <source>
        <dbReference type="SAM" id="MobiDB-lite"/>
    </source>
</evidence>
<dbReference type="InterPro" id="IPR001943">
    <property type="entry name" value="UVR_dom"/>
</dbReference>
<evidence type="ECO:0000259" key="3">
    <source>
        <dbReference type="PROSITE" id="PS50151"/>
    </source>
</evidence>
<comment type="caution">
    <text evidence="4">The sequence shown here is derived from an EMBL/GenBank/DDBJ whole genome shotgun (WGS) entry which is preliminary data.</text>
</comment>
<keyword evidence="4" id="KW-0418">Kinase</keyword>
<keyword evidence="4" id="KW-0808">Transferase</keyword>
<dbReference type="PANTHER" id="PTHR38430:SF1">
    <property type="entry name" value="PROTEIN-ARGININE KINASE ACTIVATOR PROTEIN"/>
    <property type="match status" value="1"/>
</dbReference>
<keyword evidence="1" id="KW-0742">SOS response</keyword>
<dbReference type="GO" id="GO:0046870">
    <property type="term" value="F:cadmium ion binding"/>
    <property type="evidence" value="ECO:0007669"/>
    <property type="project" value="TreeGrafter"/>
</dbReference>
<dbReference type="Pfam" id="PF02151">
    <property type="entry name" value="UVR"/>
    <property type="match status" value="1"/>
</dbReference>
<organism evidence="4 5">
    <name type="scientific">Oligosphaera ethanolica</name>
    <dbReference type="NCBI Taxonomy" id="760260"/>
    <lineage>
        <taxon>Bacteria</taxon>
        <taxon>Pseudomonadati</taxon>
        <taxon>Lentisphaerota</taxon>
        <taxon>Oligosphaeria</taxon>
        <taxon>Oligosphaerales</taxon>
        <taxon>Oligosphaeraceae</taxon>
        <taxon>Oligosphaera</taxon>
    </lineage>
</organism>
<dbReference type="PIRSF" id="PIRSF015034">
    <property type="entry name" value="YacH"/>
    <property type="match status" value="1"/>
</dbReference>
<dbReference type="GO" id="GO:0008270">
    <property type="term" value="F:zinc ion binding"/>
    <property type="evidence" value="ECO:0007669"/>
    <property type="project" value="TreeGrafter"/>
</dbReference>
<sequence>MLCDRCHKREACVHIQEVRADGKRSLNLCAACALEQYSDKDRKLQDFLGVLTAISRQLGAADAEPGVAQPELSCTKCGKGLAELKKSWVLGCDHCVTAFREQLREQIAKLQHLSLSCGESGVPGNADGDDSRPAPPSAPSATLSCLRRDLQVAVQRENYEEAARLRDRIETLLQHASDKESGS</sequence>
<dbReference type="EMBL" id="JAUSVL010000001">
    <property type="protein sequence ID" value="MDQ0290729.1"/>
    <property type="molecule type" value="Genomic_DNA"/>
</dbReference>
<dbReference type="GO" id="GO:1990169">
    <property type="term" value="P:stress response to copper ion"/>
    <property type="evidence" value="ECO:0007669"/>
    <property type="project" value="TreeGrafter"/>
</dbReference>
<dbReference type="GO" id="GO:0005507">
    <property type="term" value="F:copper ion binding"/>
    <property type="evidence" value="ECO:0007669"/>
    <property type="project" value="TreeGrafter"/>
</dbReference>
<evidence type="ECO:0000313" key="4">
    <source>
        <dbReference type="EMBL" id="MDQ0290729.1"/>
    </source>
</evidence>
<gene>
    <name evidence="4" type="ORF">J3R75_002836</name>
</gene>
<dbReference type="SUPFAM" id="SSF46600">
    <property type="entry name" value="C-terminal UvrC-binding domain of UvrB"/>
    <property type="match status" value="1"/>
</dbReference>
<keyword evidence="5" id="KW-1185">Reference proteome</keyword>
<dbReference type="Gene3D" id="4.10.860.10">
    <property type="entry name" value="UVR domain"/>
    <property type="match status" value="1"/>
</dbReference>
<dbReference type="PROSITE" id="PS50151">
    <property type="entry name" value="UVR"/>
    <property type="match status" value="1"/>
</dbReference>
<dbReference type="InterPro" id="IPR025542">
    <property type="entry name" value="YacH"/>
</dbReference>
<keyword evidence="1" id="KW-0227">DNA damage</keyword>
<feature type="domain" description="UVR" evidence="3">
    <location>
        <begin position="140"/>
        <end position="175"/>
    </location>
</feature>
<accession>A0AAE3VHW2</accession>
<feature type="region of interest" description="Disordered" evidence="2">
    <location>
        <begin position="121"/>
        <end position="142"/>
    </location>
</feature>
<dbReference type="GO" id="GO:0050897">
    <property type="term" value="F:cobalt ion binding"/>
    <property type="evidence" value="ECO:0007669"/>
    <property type="project" value="TreeGrafter"/>
</dbReference>
<dbReference type="GO" id="GO:0009432">
    <property type="term" value="P:SOS response"/>
    <property type="evidence" value="ECO:0007669"/>
    <property type="project" value="UniProtKB-KW"/>
</dbReference>
<dbReference type="GO" id="GO:0016301">
    <property type="term" value="F:kinase activity"/>
    <property type="evidence" value="ECO:0007669"/>
    <property type="project" value="UniProtKB-KW"/>
</dbReference>
<dbReference type="GO" id="GO:1990170">
    <property type="term" value="P:stress response to cadmium ion"/>
    <property type="evidence" value="ECO:0007669"/>
    <property type="project" value="TreeGrafter"/>
</dbReference>
<reference evidence="4" key="1">
    <citation type="submission" date="2023-07" db="EMBL/GenBank/DDBJ databases">
        <title>Genomic Encyclopedia of Type Strains, Phase IV (KMG-IV): sequencing the most valuable type-strain genomes for metagenomic binning, comparative biology and taxonomic classification.</title>
        <authorList>
            <person name="Goeker M."/>
        </authorList>
    </citation>
    <scope>NUCLEOTIDE SEQUENCE</scope>
    <source>
        <strain evidence="4">DSM 24202</strain>
    </source>
</reference>
<dbReference type="InterPro" id="IPR036876">
    <property type="entry name" value="UVR_dom_sf"/>
</dbReference>
<evidence type="ECO:0000256" key="1">
    <source>
        <dbReference type="ARBA" id="ARBA00023236"/>
    </source>
</evidence>
<proteinExistence type="predicted"/>
<evidence type="ECO:0000313" key="5">
    <source>
        <dbReference type="Proteomes" id="UP001238163"/>
    </source>
</evidence>
<protein>
    <submittedName>
        <fullName evidence="4">Protein arginine kinase activator</fullName>
    </submittedName>
</protein>
<dbReference type="Proteomes" id="UP001238163">
    <property type="component" value="Unassembled WGS sequence"/>
</dbReference>
<dbReference type="PANTHER" id="PTHR38430">
    <property type="entry name" value="PROTEIN-ARGININE KINASE ACTIVATOR PROTEIN"/>
    <property type="match status" value="1"/>
</dbReference>
<dbReference type="AlphaFoldDB" id="A0AAE3VHW2"/>